<protein>
    <submittedName>
        <fullName evidence="16">Late blight resistance protein homolog R1A-10</fullName>
    </submittedName>
</protein>
<dbReference type="Pfam" id="PF23559">
    <property type="entry name" value="WHD_DRP"/>
    <property type="match status" value="1"/>
</dbReference>
<keyword evidence="7" id="KW-0677">Repeat</keyword>
<keyword evidence="9" id="KW-0611">Plant defense</keyword>
<evidence type="ECO:0000256" key="8">
    <source>
        <dbReference type="ARBA" id="ARBA00022741"/>
    </source>
</evidence>
<dbReference type="PANTHER" id="PTHR23155">
    <property type="entry name" value="DISEASE RESISTANCE PROTEIN RP"/>
    <property type="match status" value="1"/>
</dbReference>
<comment type="similarity">
    <text evidence="3">Belongs to the disease resistance NB-LRR family.</text>
</comment>
<dbReference type="GO" id="GO:0043531">
    <property type="term" value="F:ADP binding"/>
    <property type="evidence" value="ECO:0007669"/>
    <property type="project" value="InterPro"/>
</dbReference>
<gene>
    <name evidence="16" type="primary">LOC113715830</name>
</gene>
<evidence type="ECO:0000256" key="4">
    <source>
        <dbReference type="ARBA" id="ARBA00022490"/>
    </source>
</evidence>
<dbReference type="InterPro" id="IPR036388">
    <property type="entry name" value="WH-like_DNA-bd_sf"/>
</dbReference>
<reference evidence="16" key="2">
    <citation type="submission" date="2025-08" db="UniProtKB">
        <authorList>
            <consortium name="RefSeq"/>
        </authorList>
    </citation>
    <scope>IDENTIFICATION</scope>
    <source>
        <tissue evidence="16">Leaves</tissue>
    </source>
</reference>
<evidence type="ECO:0000313" key="15">
    <source>
        <dbReference type="Proteomes" id="UP001652660"/>
    </source>
</evidence>
<accession>A0A6P6UZC1</accession>
<dbReference type="InterPro" id="IPR002182">
    <property type="entry name" value="NB-ARC"/>
</dbReference>
<evidence type="ECO:0000256" key="3">
    <source>
        <dbReference type="ARBA" id="ARBA00008894"/>
    </source>
</evidence>
<evidence type="ECO:0000256" key="10">
    <source>
        <dbReference type="ARBA" id="ARBA00022840"/>
    </source>
</evidence>
<keyword evidence="8" id="KW-0547">Nucleotide-binding</keyword>
<dbReference type="SUPFAM" id="SSF52540">
    <property type="entry name" value="P-loop containing nucleoside triphosphate hydrolases"/>
    <property type="match status" value="1"/>
</dbReference>
<dbReference type="Pfam" id="PF07727">
    <property type="entry name" value="RVT_2"/>
    <property type="match status" value="1"/>
</dbReference>
<dbReference type="Gene3D" id="3.80.10.10">
    <property type="entry name" value="Ribonuclease Inhibitor"/>
    <property type="match status" value="1"/>
</dbReference>
<evidence type="ECO:0000256" key="2">
    <source>
        <dbReference type="ARBA" id="ARBA00004496"/>
    </source>
</evidence>
<proteinExistence type="inferred from homology"/>
<keyword evidence="10" id="KW-0067">ATP-binding</keyword>
<dbReference type="InterPro" id="IPR042197">
    <property type="entry name" value="Apaf_helical"/>
</dbReference>
<feature type="domain" description="Late blight resistance protein R1A-like N-terminal" evidence="13">
    <location>
        <begin position="442"/>
        <end position="708"/>
    </location>
</feature>
<evidence type="ECO:0000259" key="12">
    <source>
        <dbReference type="Pfam" id="PF07727"/>
    </source>
</evidence>
<feature type="domain" description="NB-ARC" evidence="11">
    <location>
        <begin position="775"/>
        <end position="944"/>
    </location>
</feature>
<feature type="domain" description="Disease resistance protein winged helix" evidence="14">
    <location>
        <begin position="1028"/>
        <end position="1098"/>
    </location>
</feature>
<dbReference type="Proteomes" id="UP001652660">
    <property type="component" value="Chromosome 11c"/>
</dbReference>
<dbReference type="SUPFAM" id="SSF56672">
    <property type="entry name" value="DNA/RNA polymerases"/>
    <property type="match status" value="1"/>
</dbReference>
<dbReference type="InterPro" id="IPR043502">
    <property type="entry name" value="DNA/RNA_pol_sf"/>
</dbReference>
<dbReference type="GeneID" id="113715830"/>
<evidence type="ECO:0000259" key="11">
    <source>
        <dbReference type="Pfam" id="PF00931"/>
    </source>
</evidence>
<comment type="function">
    <text evidence="1">Confers resistance to late blight (Phytophthora infestans) races carrying the avirulence gene Avr1. Resistance proteins guard the plant against pathogens that contain an appropriate avirulence protein via an indirect interaction with this avirulence protein. That triggers a defense system including the hypersensitive response, which restricts the pathogen growth.</text>
</comment>
<dbReference type="InterPro" id="IPR058922">
    <property type="entry name" value="WHD_DRP"/>
</dbReference>
<evidence type="ECO:0000256" key="5">
    <source>
        <dbReference type="ARBA" id="ARBA00022614"/>
    </source>
</evidence>
<evidence type="ECO:0000256" key="1">
    <source>
        <dbReference type="ARBA" id="ARBA00002074"/>
    </source>
</evidence>
<keyword evidence="5" id="KW-0433">Leucine-rich repeat</keyword>
<dbReference type="OrthoDB" id="1692315at2759"/>
<dbReference type="InterPro" id="IPR044974">
    <property type="entry name" value="Disease_R_plants"/>
</dbReference>
<dbReference type="GO" id="GO:0051607">
    <property type="term" value="P:defense response to virus"/>
    <property type="evidence" value="ECO:0007669"/>
    <property type="project" value="UniProtKB-ARBA"/>
</dbReference>
<dbReference type="InterPro" id="IPR027417">
    <property type="entry name" value="P-loop_NTPase"/>
</dbReference>
<evidence type="ECO:0000256" key="6">
    <source>
        <dbReference type="ARBA" id="ARBA00022667"/>
    </source>
</evidence>
<dbReference type="InterPro" id="IPR032675">
    <property type="entry name" value="LRR_dom_sf"/>
</dbReference>
<feature type="domain" description="Reverse transcriptase Ty1/copia-type" evidence="12">
    <location>
        <begin position="2"/>
        <end position="185"/>
    </location>
</feature>
<dbReference type="GO" id="GO:0005737">
    <property type="term" value="C:cytoplasm"/>
    <property type="evidence" value="ECO:0007669"/>
    <property type="project" value="UniProtKB-SubCell"/>
</dbReference>
<dbReference type="Pfam" id="PF00931">
    <property type="entry name" value="NB-ARC"/>
    <property type="match status" value="1"/>
</dbReference>
<evidence type="ECO:0000256" key="7">
    <source>
        <dbReference type="ARBA" id="ARBA00022737"/>
    </source>
</evidence>
<dbReference type="Gene3D" id="3.40.50.300">
    <property type="entry name" value="P-loop containing nucleotide triphosphate hydrolases"/>
    <property type="match status" value="1"/>
</dbReference>
<comment type="subcellular location">
    <subcellularLocation>
        <location evidence="2">Cytoplasm</location>
    </subcellularLocation>
</comment>
<keyword evidence="6" id="KW-0381">Hypersensitive response</keyword>
<sequence length="1485" mass="169988">MSSIRVVLRIAANLNLEVEQLDMKTAFLHGDLEEEIYMKQSEGFKKSDKENLVCRLNKSLYGLKQASRQWYKKFDSFMTDHKYHRTISDHCIYVKNFLDGDFVILLLYVDDMLIVGRDTIKIDRLNKELSKSFAMKDLGPVKQILGIKISRDRQNGKVWLFQEKYIEKILNMFNMSKANEFSTPLAGRFKLNIKQCSTSEKDKENIKNVPYTSTVDSLMYAMVCTRPHIANAVGVVNRYLSNPGKEHWNVIKWIFRYLKRTSRLCLCFSNGKTILDGYIDADMAGDFDKRKSTSGYLMIFAGGAVSWQNSRTKRLNKVFNRSSSSQEMASSTSSNCADSVLNALENLDDLWDLNVYIAEKLKREFRLLRTFLLCARIWSSFESDCDEHVSLVSFMSKLEAAINESAVNFQPYCRRSGRVMSKKLFRLSLLVRRSIETFRQKINHFYFRFSNILLQTSNCLMGSELIELMDSALENLVDFLLCIHGDDGQVLLELSKDLQQKLRFFQSLIRFSVSRVVEQRQSGAAIAHINLVALNAARIFSVCWLDVKDEQVLNEVQNKILELLQMINPVDPPVREIYMQVLMGSDLSGSSCTMNKEMNKHILGRLVDAFLGNLWEILNCSASLMDSKTDEIHRVYEGLRFLRTILENQYENFDDLPEKLKDIIGASIGEARNVIYSLFKHELKEGSAREMDIVLFAFQENIKLIEAEVSDKYAVTETFKSPSTILEDIKLVNVESVEIDDENFSFEAEKAAQALQHSQSQRTIPTFNQVVVGFDDEAEQIICRLTRGSGQLDIVSIVGMPGLGKTTLANKVYHDPFIICHFQICAWCCISQVYGKKDVLIQILVCIRPVGANEYSGMKEDDLAEELYHRLKGYRYLLVLDDLWDIEAWNGLEKLFPDDANGSRILLTSRISKLALEVKPASRPLHLRQLTDDECLELLQKKLIEGGGYPPALLLLGKHIAKGCKGLPLTVVIAAGILGNLEQDGWEKVAESLSSSSVCGTEHCMHMLELSYKSLPNYLKPCLLYFGVFLEDQEIPVWRLMRLWIAEGFVQKTEVKSLEDIAEDYIMDLIGRSLVMVDKQKSIGGVKTCRIHDLLHEFCLRKAKEENFLQLRRGYAGLSNFDEPSNTRRLSIYSKAKHFQKSRLFCPLLSSLLVSSQSENYAIPYNFSFILRMFKLLRVLDLGKLNLGFVFPGEISLLVQLRYFAFGGSMTSIPSSIANLWNLETLVLKLSHGSLFLPDTIWNMRTLRYLHGSGSFLDLSLAKDNWESSSDLCNLDTMSALVLDLGQSMDKIMKKFPNIRKLKCSLRETEESSGDWNKVVAIDFLWRLESLKLSFYHVNKNHYEYHFPLNLKKLTLEAFPWSAISSIGRLPNLEVLKLLGAKGYRVEIWNMEEGEFPKLKFLKLEALPVVRWTCSSDHLPCLQKLILHRCMELEELPSCLEEIPTLELIQVHRCPGSVGNLVQQIKEEQMNWGNVDLKILILEEI</sequence>
<name>A0A6P6UZC1_COFAR</name>
<reference evidence="15" key="1">
    <citation type="journal article" date="2025" name="Foods">
        <title>Unveiling the Microbial Signatures of Arabica Coffee Cherries: Insights into Ripeness Specific Diversity, Functional Traits, and Implications for Quality and Safety.</title>
        <authorList>
            <consortium name="RefSeq"/>
            <person name="Tenea G.N."/>
            <person name="Cifuentes V."/>
            <person name="Reyes P."/>
            <person name="Cevallos-Vallejos M."/>
        </authorList>
    </citation>
    <scope>NUCLEOTIDE SEQUENCE [LARGE SCALE GENOMIC DNA]</scope>
</reference>
<dbReference type="SUPFAM" id="SSF52058">
    <property type="entry name" value="L domain-like"/>
    <property type="match status" value="1"/>
</dbReference>
<dbReference type="PRINTS" id="PR00364">
    <property type="entry name" value="DISEASERSIST"/>
</dbReference>
<evidence type="ECO:0000259" key="14">
    <source>
        <dbReference type="Pfam" id="PF23559"/>
    </source>
</evidence>
<dbReference type="GO" id="GO:0009626">
    <property type="term" value="P:plant-type hypersensitive response"/>
    <property type="evidence" value="ECO:0007669"/>
    <property type="project" value="UniProtKB-KW"/>
</dbReference>
<evidence type="ECO:0000313" key="16">
    <source>
        <dbReference type="RefSeq" id="XP_027095933.2"/>
    </source>
</evidence>
<keyword evidence="4" id="KW-0963">Cytoplasm</keyword>
<dbReference type="GO" id="GO:0005524">
    <property type="term" value="F:ATP binding"/>
    <property type="evidence" value="ECO:0007669"/>
    <property type="project" value="UniProtKB-KW"/>
</dbReference>
<organism evidence="15 16">
    <name type="scientific">Coffea arabica</name>
    <name type="common">Arabian coffee</name>
    <dbReference type="NCBI Taxonomy" id="13443"/>
    <lineage>
        <taxon>Eukaryota</taxon>
        <taxon>Viridiplantae</taxon>
        <taxon>Streptophyta</taxon>
        <taxon>Embryophyta</taxon>
        <taxon>Tracheophyta</taxon>
        <taxon>Spermatophyta</taxon>
        <taxon>Magnoliopsida</taxon>
        <taxon>eudicotyledons</taxon>
        <taxon>Gunneridae</taxon>
        <taxon>Pentapetalae</taxon>
        <taxon>asterids</taxon>
        <taxon>lamiids</taxon>
        <taxon>Gentianales</taxon>
        <taxon>Rubiaceae</taxon>
        <taxon>Ixoroideae</taxon>
        <taxon>Gardenieae complex</taxon>
        <taxon>Bertiereae - Coffeeae clade</taxon>
        <taxon>Coffeeae</taxon>
        <taxon>Coffea</taxon>
    </lineage>
</organism>
<dbReference type="InterPro" id="IPR021929">
    <property type="entry name" value="R1A-like_N"/>
</dbReference>
<evidence type="ECO:0000259" key="13">
    <source>
        <dbReference type="Pfam" id="PF12061"/>
    </source>
</evidence>
<dbReference type="RefSeq" id="XP_027095933.2">
    <property type="nucleotide sequence ID" value="XM_027240132.2"/>
</dbReference>
<evidence type="ECO:0000256" key="9">
    <source>
        <dbReference type="ARBA" id="ARBA00022821"/>
    </source>
</evidence>
<dbReference type="Gene3D" id="1.10.8.430">
    <property type="entry name" value="Helical domain of apoptotic protease-activating factors"/>
    <property type="match status" value="1"/>
</dbReference>
<keyword evidence="15" id="KW-1185">Reference proteome</keyword>
<dbReference type="Pfam" id="PF12061">
    <property type="entry name" value="NB-LRR"/>
    <property type="match status" value="1"/>
</dbReference>
<dbReference type="InterPro" id="IPR013103">
    <property type="entry name" value="RVT_2"/>
</dbReference>
<dbReference type="Gene3D" id="1.10.10.10">
    <property type="entry name" value="Winged helix-like DNA-binding domain superfamily/Winged helix DNA-binding domain"/>
    <property type="match status" value="1"/>
</dbReference>
<dbReference type="PANTHER" id="PTHR23155:SF1152">
    <property type="entry name" value="AAA+ ATPASE DOMAIN-CONTAINING PROTEIN"/>
    <property type="match status" value="1"/>
</dbReference>